<sequence length="183" mass="20410">MVFRTLYRTVFGPDRTRVLTRTLDRFRVPAFAALITYGLIWAIIGSVQYVDSPGATEQGDGWWVLIFFATLGPYVLLIWSPLYAWRLAAAGFYFVSGLVDWTGVAPFQYWTAAPLLVAVAAFYSRGIVITVTAISVLLHQLSEYQNHTIGFYIPVIAGAVYMFGARGRAEQELEEERAAKAAL</sequence>
<protein>
    <recommendedName>
        <fullName evidence="4">Sensor histidine kinase</fullName>
    </recommendedName>
</protein>
<evidence type="ECO:0000256" key="1">
    <source>
        <dbReference type="SAM" id="Phobius"/>
    </source>
</evidence>
<evidence type="ECO:0008006" key="4">
    <source>
        <dbReference type="Google" id="ProtNLM"/>
    </source>
</evidence>
<feature type="transmembrane region" description="Helical" evidence="1">
    <location>
        <begin position="115"/>
        <end position="137"/>
    </location>
</feature>
<feature type="transmembrane region" description="Helical" evidence="1">
    <location>
        <begin position="87"/>
        <end position="109"/>
    </location>
</feature>
<reference evidence="2 3" key="1">
    <citation type="submission" date="2018-06" db="EMBL/GenBank/DDBJ databases">
        <title>Genomic Encyclopedia of Type Strains, Phase IV (KMG-IV): sequencing the most valuable type-strain genomes for metagenomic binning, comparative biology and taxonomic classification.</title>
        <authorList>
            <person name="Goeker M."/>
        </authorList>
    </citation>
    <scope>NUCLEOTIDE SEQUENCE [LARGE SCALE GENOMIC DNA]</scope>
    <source>
        <strain evidence="2 3">DSM 45479</strain>
    </source>
</reference>
<keyword evidence="1" id="KW-1133">Transmembrane helix</keyword>
<feature type="transmembrane region" description="Helical" evidence="1">
    <location>
        <begin position="30"/>
        <end position="50"/>
    </location>
</feature>
<feature type="transmembrane region" description="Helical" evidence="1">
    <location>
        <begin position="62"/>
        <end position="80"/>
    </location>
</feature>
<evidence type="ECO:0000313" key="3">
    <source>
        <dbReference type="Proteomes" id="UP000248714"/>
    </source>
</evidence>
<organism evidence="2 3">
    <name type="scientific">Lentzea atacamensis</name>
    <dbReference type="NCBI Taxonomy" id="531938"/>
    <lineage>
        <taxon>Bacteria</taxon>
        <taxon>Bacillati</taxon>
        <taxon>Actinomycetota</taxon>
        <taxon>Actinomycetes</taxon>
        <taxon>Pseudonocardiales</taxon>
        <taxon>Pseudonocardiaceae</taxon>
        <taxon>Lentzea</taxon>
    </lineage>
</organism>
<accession>A0ABX9EID2</accession>
<name>A0ABX9EID2_9PSEU</name>
<keyword evidence="3" id="KW-1185">Reference proteome</keyword>
<dbReference type="Proteomes" id="UP000248714">
    <property type="component" value="Unassembled WGS sequence"/>
</dbReference>
<dbReference type="EMBL" id="QLTT01000002">
    <property type="protein sequence ID" value="RAS69173.1"/>
    <property type="molecule type" value="Genomic_DNA"/>
</dbReference>
<proteinExistence type="predicted"/>
<comment type="caution">
    <text evidence="2">The sequence shown here is derived from an EMBL/GenBank/DDBJ whole genome shotgun (WGS) entry which is preliminary data.</text>
</comment>
<evidence type="ECO:0000313" key="2">
    <source>
        <dbReference type="EMBL" id="RAS69173.1"/>
    </source>
</evidence>
<gene>
    <name evidence="2" type="ORF">C8D87_1021251</name>
</gene>
<keyword evidence="1" id="KW-0472">Membrane</keyword>
<keyword evidence="1" id="KW-0812">Transmembrane</keyword>